<evidence type="ECO:0000256" key="6">
    <source>
        <dbReference type="ARBA" id="ARBA00022968"/>
    </source>
</evidence>
<dbReference type="PANTHER" id="PTHR31646">
    <property type="entry name" value="ALPHA-1,2-MANNOSYLTRANSFERASE MNN2"/>
    <property type="match status" value="1"/>
</dbReference>
<dbReference type="PANTHER" id="PTHR31646:SF1">
    <property type="entry name" value="ALPHA-1,2-MANNOSYLTRANSFERASE MNN2"/>
    <property type="match status" value="1"/>
</dbReference>
<gene>
    <name evidence="12" type="ORF">F441_01988</name>
</gene>
<protein>
    <submittedName>
        <fullName evidence="12">Uncharacterized protein</fullName>
    </submittedName>
</protein>
<evidence type="ECO:0000256" key="2">
    <source>
        <dbReference type="ARBA" id="ARBA00004606"/>
    </source>
</evidence>
<keyword evidence="6" id="KW-0735">Signal-anchor</keyword>
<name>W2XQZ2_PHYNI</name>
<evidence type="ECO:0000256" key="3">
    <source>
        <dbReference type="ARBA" id="ARBA00009105"/>
    </source>
</evidence>
<dbReference type="InterPro" id="IPR022751">
    <property type="entry name" value="Alpha_mannosyltransferase"/>
</dbReference>
<comment type="subcellular location">
    <subcellularLocation>
        <location evidence="10">Endomembrane system</location>
        <topology evidence="10">Single-pass membrane protein</topology>
    </subcellularLocation>
    <subcellularLocation>
        <location evidence="1">Golgi apparatus membrane</location>
    </subcellularLocation>
    <subcellularLocation>
        <location evidence="2">Membrane</location>
        <topology evidence="2">Single-pass type II membrane protein</topology>
    </subcellularLocation>
</comment>
<dbReference type="GO" id="GO:0000026">
    <property type="term" value="F:alpha-1,2-mannosyltransferase activity"/>
    <property type="evidence" value="ECO:0007669"/>
    <property type="project" value="TreeGrafter"/>
</dbReference>
<dbReference type="GO" id="GO:0046354">
    <property type="term" value="P:mannan biosynthetic process"/>
    <property type="evidence" value="ECO:0007669"/>
    <property type="project" value="TreeGrafter"/>
</dbReference>
<keyword evidence="5 11" id="KW-0812">Transmembrane</keyword>
<dbReference type="Proteomes" id="UP000018958">
    <property type="component" value="Unassembled WGS sequence"/>
</dbReference>
<reference evidence="12 13" key="1">
    <citation type="submission" date="2013-11" db="EMBL/GenBank/DDBJ databases">
        <title>The Genome Sequence of Phytophthora parasitica CJ01A1.</title>
        <authorList>
            <consortium name="The Broad Institute Genomics Platform"/>
            <person name="Russ C."/>
            <person name="Tyler B."/>
            <person name="Panabieres F."/>
            <person name="Shan W."/>
            <person name="Tripathy S."/>
            <person name="Grunwald N."/>
            <person name="Machado M."/>
            <person name="Johnson C.S."/>
            <person name="Walker B."/>
            <person name="Young S.K."/>
            <person name="Zeng Q."/>
            <person name="Gargeya S."/>
            <person name="Fitzgerald M."/>
            <person name="Haas B."/>
            <person name="Abouelleil A."/>
            <person name="Allen A.W."/>
            <person name="Alvarado L."/>
            <person name="Arachchi H.M."/>
            <person name="Berlin A.M."/>
            <person name="Chapman S.B."/>
            <person name="Gainer-Dewar J."/>
            <person name="Goldberg J."/>
            <person name="Griggs A."/>
            <person name="Gujja S."/>
            <person name="Hansen M."/>
            <person name="Howarth C."/>
            <person name="Imamovic A."/>
            <person name="Ireland A."/>
            <person name="Larimer J."/>
            <person name="McCowan C."/>
            <person name="Murphy C."/>
            <person name="Pearson M."/>
            <person name="Poon T.W."/>
            <person name="Priest M."/>
            <person name="Roberts A."/>
            <person name="Saif S."/>
            <person name="Shea T."/>
            <person name="Sisk P."/>
            <person name="Sykes S."/>
            <person name="Wortman J."/>
            <person name="Nusbaum C."/>
            <person name="Birren B."/>
        </authorList>
    </citation>
    <scope>NUCLEOTIDE SEQUENCE [LARGE SCALE GENOMIC DNA]</scope>
    <source>
        <strain evidence="12 13">CJ01A1</strain>
    </source>
</reference>
<keyword evidence="9 11" id="KW-0472">Membrane</keyword>
<organism evidence="12 13">
    <name type="scientific">Phytophthora nicotianae CJ01A1</name>
    <dbReference type="NCBI Taxonomy" id="1317063"/>
    <lineage>
        <taxon>Eukaryota</taxon>
        <taxon>Sar</taxon>
        <taxon>Stramenopiles</taxon>
        <taxon>Oomycota</taxon>
        <taxon>Peronosporomycetes</taxon>
        <taxon>Peronosporales</taxon>
        <taxon>Peronosporaceae</taxon>
        <taxon>Phytophthora</taxon>
    </lineage>
</organism>
<sequence>MGSGAPTPRRLRCLHFLLLGSLLYTILVLLYSVLSVHLSPSLHFIRILDSLRRTPEQRQADNHALQVGIIPSEESIERQFKCVGWRATADCSHNGPRLPELDRPCTKTIPRGQSGYCELQDENTGELFKVARRTCTDVVGKAALFRCLEAPRFANFCVLAHDAARRGLQPGFTLPNVDMKEHELTDGIVMVVYPKMVPSTYASIRVLLEVLRCRLPIEIWFRPDEMRKVTASIDPLHQLAANDMVGGITFQEIDDPLAIEFATKVFAIYHSAFDRVLSWILTTFPFATRASCSRRQSLSIPVLYFGQTFDIRSTPCFVLAKTHCFGSSWTCRLWICSSRRVVNCSSTGDDMQHHWNSSASSRSIDQIHSYS</sequence>
<evidence type="ECO:0000256" key="5">
    <source>
        <dbReference type="ARBA" id="ARBA00022692"/>
    </source>
</evidence>
<proteinExistence type="inferred from homology"/>
<comment type="caution">
    <text evidence="12">The sequence shown here is derived from an EMBL/GenBank/DDBJ whole genome shotgun (WGS) entry which is preliminary data.</text>
</comment>
<evidence type="ECO:0000256" key="10">
    <source>
        <dbReference type="ARBA" id="ARBA00037847"/>
    </source>
</evidence>
<accession>W2XQZ2</accession>
<keyword evidence="7 11" id="KW-1133">Transmembrane helix</keyword>
<dbReference type="Pfam" id="PF11051">
    <property type="entry name" value="Mannosyl_trans3"/>
    <property type="match status" value="1"/>
</dbReference>
<evidence type="ECO:0000313" key="12">
    <source>
        <dbReference type="EMBL" id="ETP25111.1"/>
    </source>
</evidence>
<keyword evidence="8" id="KW-0333">Golgi apparatus</keyword>
<dbReference type="EMBL" id="ANIX01000395">
    <property type="protein sequence ID" value="ETP25111.1"/>
    <property type="molecule type" value="Genomic_DNA"/>
</dbReference>
<dbReference type="AlphaFoldDB" id="W2XQZ2"/>
<evidence type="ECO:0000256" key="8">
    <source>
        <dbReference type="ARBA" id="ARBA00023034"/>
    </source>
</evidence>
<evidence type="ECO:0000256" key="7">
    <source>
        <dbReference type="ARBA" id="ARBA00022989"/>
    </source>
</evidence>
<evidence type="ECO:0000256" key="9">
    <source>
        <dbReference type="ARBA" id="ARBA00023136"/>
    </source>
</evidence>
<evidence type="ECO:0000256" key="4">
    <source>
        <dbReference type="ARBA" id="ARBA00022679"/>
    </source>
</evidence>
<feature type="transmembrane region" description="Helical" evidence="11">
    <location>
        <begin position="12"/>
        <end position="34"/>
    </location>
</feature>
<evidence type="ECO:0000256" key="1">
    <source>
        <dbReference type="ARBA" id="ARBA00004394"/>
    </source>
</evidence>
<comment type="similarity">
    <text evidence="3">Belongs to the MNN1/MNT family.</text>
</comment>
<keyword evidence="4" id="KW-0808">Transferase</keyword>
<evidence type="ECO:0000256" key="11">
    <source>
        <dbReference type="SAM" id="Phobius"/>
    </source>
</evidence>
<evidence type="ECO:0000313" key="13">
    <source>
        <dbReference type="Proteomes" id="UP000018958"/>
    </source>
</evidence>
<dbReference type="GO" id="GO:0000139">
    <property type="term" value="C:Golgi membrane"/>
    <property type="evidence" value="ECO:0007669"/>
    <property type="project" value="UniProtKB-SubCell"/>
</dbReference>